<evidence type="ECO:0000313" key="1">
    <source>
        <dbReference type="EMBL" id="MDT0329044.1"/>
    </source>
</evidence>
<gene>
    <name evidence="1" type="ORF">RM479_11545</name>
</gene>
<keyword evidence="2" id="KW-1185">Reference proteome</keyword>
<organism evidence="1 2">
    <name type="scientific">Nocardiopsis lambiniae</name>
    <dbReference type="NCBI Taxonomy" id="3075539"/>
    <lineage>
        <taxon>Bacteria</taxon>
        <taxon>Bacillati</taxon>
        <taxon>Actinomycetota</taxon>
        <taxon>Actinomycetes</taxon>
        <taxon>Streptosporangiales</taxon>
        <taxon>Nocardiopsidaceae</taxon>
        <taxon>Nocardiopsis</taxon>
    </lineage>
</organism>
<protein>
    <submittedName>
        <fullName evidence="1">Uncharacterized protein</fullName>
    </submittedName>
</protein>
<comment type="caution">
    <text evidence="1">The sequence shown here is derived from an EMBL/GenBank/DDBJ whole genome shotgun (WGS) entry which is preliminary data.</text>
</comment>
<evidence type="ECO:0000313" key="2">
    <source>
        <dbReference type="Proteomes" id="UP001183390"/>
    </source>
</evidence>
<dbReference type="EMBL" id="JAVREP010000006">
    <property type="protein sequence ID" value="MDT0329044.1"/>
    <property type="molecule type" value="Genomic_DNA"/>
</dbReference>
<proteinExistence type="predicted"/>
<sequence length="80" mass="8842">MFRIAISSLADDGPRIVPEHRGTVLSVDEAVRAVLDRLPAVDPAAFTGRAVQDSVNRVNDFRRDVVADGHRYRVIIAPMM</sequence>
<reference evidence="2" key="1">
    <citation type="submission" date="2023-07" db="EMBL/GenBank/DDBJ databases">
        <title>30 novel species of actinomycetes from the DSMZ collection.</title>
        <authorList>
            <person name="Nouioui I."/>
        </authorList>
    </citation>
    <scope>NUCLEOTIDE SEQUENCE [LARGE SCALE GENOMIC DNA]</scope>
    <source>
        <strain evidence="2">DSM 44743</strain>
    </source>
</reference>
<dbReference type="RefSeq" id="WP_311511708.1">
    <property type="nucleotide sequence ID" value="NZ_JAVREP010000006.1"/>
</dbReference>
<dbReference type="Proteomes" id="UP001183390">
    <property type="component" value="Unassembled WGS sequence"/>
</dbReference>
<name>A0ABU2M8P6_9ACTN</name>
<accession>A0ABU2M8P6</accession>